<protein>
    <submittedName>
        <fullName evidence="1">8221_t:CDS:1</fullName>
    </submittedName>
</protein>
<comment type="caution">
    <text evidence="1">The sequence shown here is derived from an EMBL/GenBank/DDBJ whole genome shotgun (WGS) entry which is preliminary data.</text>
</comment>
<evidence type="ECO:0000313" key="1">
    <source>
        <dbReference type="EMBL" id="CAI2184456.1"/>
    </source>
</evidence>
<evidence type="ECO:0000313" key="2">
    <source>
        <dbReference type="Proteomes" id="UP001153678"/>
    </source>
</evidence>
<proteinExistence type="predicted"/>
<dbReference type="AlphaFoldDB" id="A0A9W4WZP9"/>
<dbReference type="Proteomes" id="UP001153678">
    <property type="component" value="Unassembled WGS sequence"/>
</dbReference>
<gene>
    <name evidence="1" type="ORF">FWILDA_LOCUS11586</name>
</gene>
<organism evidence="1 2">
    <name type="scientific">Funneliformis geosporum</name>
    <dbReference type="NCBI Taxonomy" id="1117311"/>
    <lineage>
        <taxon>Eukaryota</taxon>
        <taxon>Fungi</taxon>
        <taxon>Fungi incertae sedis</taxon>
        <taxon>Mucoromycota</taxon>
        <taxon>Glomeromycotina</taxon>
        <taxon>Glomeromycetes</taxon>
        <taxon>Glomerales</taxon>
        <taxon>Glomeraceae</taxon>
        <taxon>Funneliformis</taxon>
    </lineage>
</organism>
<dbReference type="EMBL" id="CAMKVN010003338">
    <property type="protein sequence ID" value="CAI2184456.1"/>
    <property type="molecule type" value="Genomic_DNA"/>
</dbReference>
<keyword evidence="2" id="KW-1185">Reference proteome</keyword>
<sequence>FAKEKLEYNNPDIITESKNDNETTYFNNKEKQNNSVNINNKVICRAYVYFCTNFGDSASKVVDLPPTFQSLETLQFIYSISFPKTSAHKANWALLMGEKFRIINILSDSVLKVAGNFKNICEFEIVLDIENSNKIDEYEEKFEEYIAEILKI</sequence>
<reference evidence="1" key="1">
    <citation type="submission" date="2022-08" db="EMBL/GenBank/DDBJ databases">
        <authorList>
            <person name="Kallberg Y."/>
            <person name="Tangrot J."/>
            <person name="Rosling A."/>
        </authorList>
    </citation>
    <scope>NUCLEOTIDE SEQUENCE</scope>
    <source>
        <strain evidence="1">Wild A</strain>
    </source>
</reference>
<feature type="non-terminal residue" evidence="1">
    <location>
        <position position="1"/>
    </location>
</feature>
<name>A0A9W4WZP9_9GLOM</name>
<accession>A0A9W4WZP9</accession>